<dbReference type="GO" id="GO:0006754">
    <property type="term" value="P:ATP biosynthetic process"/>
    <property type="evidence" value="ECO:0007669"/>
    <property type="project" value="TreeGrafter"/>
</dbReference>
<accession>A0A9P4GBA0</accession>
<dbReference type="PROSITE" id="PS00893">
    <property type="entry name" value="NUDIX_BOX"/>
    <property type="match status" value="1"/>
</dbReference>
<feature type="domain" description="Nudix hydrolase" evidence="2">
    <location>
        <begin position="15"/>
        <end position="172"/>
    </location>
</feature>
<dbReference type="OrthoDB" id="10259236at2759"/>
<proteinExistence type="predicted"/>
<protein>
    <recommendedName>
        <fullName evidence="2">Nudix hydrolase domain-containing protein</fullName>
    </recommendedName>
</protein>
<dbReference type="Proteomes" id="UP000800039">
    <property type="component" value="Unassembled WGS sequence"/>
</dbReference>
<dbReference type="PANTHER" id="PTHR21340:SF0">
    <property type="entry name" value="BIS(5'-NUCLEOSYL)-TETRAPHOSPHATASE [ASYMMETRICAL]"/>
    <property type="match status" value="1"/>
</dbReference>
<dbReference type="GeneID" id="63852469"/>
<dbReference type="GO" id="GO:0006167">
    <property type="term" value="P:AMP biosynthetic process"/>
    <property type="evidence" value="ECO:0007669"/>
    <property type="project" value="TreeGrafter"/>
</dbReference>
<evidence type="ECO:0000313" key="3">
    <source>
        <dbReference type="EMBL" id="KAF1842080.1"/>
    </source>
</evidence>
<dbReference type="PANTHER" id="PTHR21340">
    <property type="entry name" value="DIADENOSINE 5,5-P1,P4-TETRAPHOSPHATE PYROPHOSPHOHYDROLASE MUTT"/>
    <property type="match status" value="1"/>
</dbReference>
<dbReference type="InterPro" id="IPR051325">
    <property type="entry name" value="Nudix_hydrolase_domain"/>
</dbReference>
<name>A0A9P4GBA0_9PLEO</name>
<reference evidence="3" key="1">
    <citation type="submission" date="2020-01" db="EMBL/GenBank/DDBJ databases">
        <authorList>
            <consortium name="DOE Joint Genome Institute"/>
            <person name="Haridas S."/>
            <person name="Albert R."/>
            <person name="Binder M."/>
            <person name="Bloem J."/>
            <person name="Labutti K."/>
            <person name="Salamov A."/>
            <person name="Andreopoulos B."/>
            <person name="Baker S.E."/>
            <person name="Barry K."/>
            <person name="Bills G."/>
            <person name="Bluhm B.H."/>
            <person name="Cannon C."/>
            <person name="Castanera R."/>
            <person name="Culley D.E."/>
            <person name="Daum C."/>
            <person name="Ezra D."/>
            <person name="Gonzalez J.B."/>
            <person name="Henrissat B."/>
            <person name="Kuo A."/>
            <person name="Liang C."/>
            <person name="Lipzen A."/>
            <person name="Lutzoni F."/>
            <person name="Magnuson J."/>
            <person name="Mondo S."/>
            <person name="Nolan M."/>
            <person name="Ohm R."/>
            <person name="Pangilinan J."/>
            <person name="Park H.-J."/>
            <person name="Ramirez L."/>
            <person name="Alfaro M."/>
            <person name="Sun H."/>
            <person name="Tritt A."/>
            <person name="Yoshinaga Y."/>
            <person name="Zwiers L.-H."/>
            <person name="Turgeon B.G."/>
            <person name="Goodwin S.B."/>
            <person name="Spatafora J.W."/>
            <person name="Crous P.W."/>
            <person name="Grigoriev I.V."/>
        </authorList>
    </citation>
    <scope>NUCLEOTIDE SEQUENCE</scope>
    <source>
        <strain evidence="3">CBS 394.84</strain>
    </source>
</reference>
<dbReference type="InterPro" id="IPR000086">
    <property type="entry name" value="NUDIX_hydrolase_dom"/>
</dbReference>
<dbReference type="PROSITE" id="PS51462">
    <property type="entry name" value="NUDIX"/>
    <property type="match status" value="1"/>
</dbReference>
<dbReference type="InterPro" id="IPR020084">
    <property type="entry name" value="NUDIX_hydrolase_CS"/>
</dbReference>
<sequence>MAASRFKSEQYYSESFVESAGAILFRLSTREICVIHLPSQNEYVLAKGRRNLGETRQSAAVREVKEETGYACRLLPLTMSTRNPPAIEKEPALDEPRIHTSAQEPFGLQIRHLSRGDVKVIWWYIAAVNEQEKSDSYTHGQGEFSVEFYSYTDVLKKLTFQTDRDLVEKAIHVMQGTYD</sequence>
<dbReference type="Pfam" id="PF00293">
    <property type="entry name" value="NUDIX"/>
    <property type="match status" value="1"/>
</dbReference>
<dbReference type="InterPro" id="IPR015797">
    <property type="entry name" value="NUDIX_hydrolase-like_dom_sf"/>
</dbReference>
<dbReference type="EMBL" id="ML976618">
    <property type="protein sequence ID" value="KAF1842080.1"/>
    <property type="molecule type" value="Genomic_DNA"/>
</dbReference>
<dbReference type="SUPFAM" id="SSF55811">
    <property type="entry name" value="Nudix"/>
    <property type="match status" value="1"/>
</dbReference>
<dbReference type="AlphaFoldDB" id="A0A9P4GBA0"/>
<keyword evidence="1" id="KW-0378">Hydrolase</keyword>
<keyword evidence="4" id="KW-1185">Reference proteome</keyword>
<evidence type="ECO:0000256" key="1">
    <source>
        <dbReference type="ARBA" id="ARBA00022801"/>
    </source>
</evidence>
<comment type="caution">
    <text evidence="3">The sequence shown here is derived from an EMBL/GenBank/DDBJ whole genome shotgun (WGS) entry which is preliminary data.</text>
</comment>
<evidence type="ECO:0000259" key="2">
    <source>
        <dbReference type="PROSITE" id="PS51462"/>
    </source>
</evidence>
<dbReference type="GO" id="GO:0004081">
    <property type="term" value="F:bis(5'-nucleosyl)-tetraphosphatase (asymmetrical) activity"/>
    <property type="evidence" value="ECO:0007669"/>
    <property type="project" value="TreeGrafter"/>
</dbReference>
<evidence type="ECO:0000313" key="4">
    <source>
        <dbReference type="Proteomes" id="UP000800039"/>
    </source>
</evidence>
<organism evidence="3 4">
    <name type="scientific">Cucurbitaria berberidis CBS 394.84</name>
    <dbReference type="NCBI Taxonomy" id="1168544"/>
    <lineage>
        <taxon>Eukaryota</taxon>
        <taxon>Fungi</taxon>
        <taxon>Dikarya</taxon>
        <taxon>Ascomycota</taxon>
        <taxon>Pezizomycotina</taxon>
        <taxon>Dothideomycetes</taxon>
        <taxon>Pleosporomycetidae</taxon>
        <taxon>Pleosporales</taxon>
        <taxon>Pleosporineae</taxon>
        <taxon>Cucurbitariaceae</taxon>
        <taxon>Cucurbitaria</taxon>
    </lineage>
</organism>
<dbReference type="Gene3D" id="3.90.79.10">
    <property type="entry name" value="Nucleoside Triphosphate Pyrophosphohydrolase"/>
    <property type="match status" value="1"/>
</dbReference>
<dbReference type="RefSeq" id="XP_040784643.1">
    <property type="nucleotide sequence ID" value="XM_040935218.1"/>
</dbReference>
<gene>
    <name evidence="3" type="ORF">K460DRAFT_380029</name>
</gene>